<protein>
    <submittedName>
        <fullName evidence="2">Oidioi.mRNA.OKI2018_I69.PAR.g12529.t1.cds</fullName>
    </submittedName>
</protein>
<dbReference type="Proteomes" id="UP001158576">
    <property type="component" value="Chromosome PAR"/>
</dbReference>
<evidence type="ECO:0000313" key="2">
    <source>
        <dbReference type="EMBL" id="CAG5090259.1"/>
    </source>
</evidence>
<gene>
    <name evidence="2" type="ORF">OKIOD_LOCUS4087</name>
</gene>
<dbReference type="EMBL" id="OU015568">
    <property type="protein sequence ID" value="CAG5090259.1"/>
    <property type="molecule type" value="Genomic_DNA"/>
</dbReference>
<keyword evidence="3" id="KW-1185">Reference proteome</keyword>
<evidence type="ECO:0000313" key="3">
    <source>
        <dbReference type="Proteomes" id="UP001158576"/>
    </source>
</evidence>
<organism evidence="2 3">
    <name type="scientific">Oikopleura dioica</name>
    <name type="common">Tunicate</name>
    <dbReference type="NCBI Taxonomy" id="34765"/>
    <lineage>
        <taxon>Eukaryota</taxon>
        <taxon>Metazoa</taxon>
        <taxon>Chordata</taxon>
        <taxon>Tunicata</taxon>
        <taxon>Appendicularia</taxon>
        <taxon>Copelata</taxon>
        <taxon>Oikopleuridae</taxon>
        <taxon>Oikopleura</taxon>
    </lineage>
</organism>
<proteinExistence type="predicted"/>
<accession>A0ABN7S0D4</accession>
<name>A0ABN7S0D4_OIKDI</name>
<feature type="transmembrane region" description="Helical" evidence="1">
    <location>
        <begin position="12"/>
        <end position="32"/>
    </location>
</feature>
<reference evidence="2 3" key="1">
    <citation type="submission" date="2021-04" db="EMBL/GenBank/DDBJ databases">
        <authorList>
            <person name="Bliznina A."/>
        </authorList>
    </citation>
    <scope>NUCLEOTIDE SEQUENCE [LARGE SCALE GENOMIC DNA]</scope>
</reference>
<keyword evidence="1" id="KW-1133">Transmembrane helix</keyword>
<sequence>MKESVHYQKNLLKYGVIAGLISTIVITIYTTASIRLQLLEMEKAQLDILIKKHKLESLRRELYPESSKKSEADLSKRQRSWTNWALSFLNSSTSK</sequence>
<keyword evidence="1" id="KW-0472">Membrane</keyword>
<evidence type="ECO:0000256" key="1">
    <source>
        <dbReference type="SAM" id="Phobius"/>
    </source>
</evidence>
<keyword evidence="1" id="KW-0812">Transmembrane</keyword>